<protein>
    <submittedName>
        <fullName evidence="2">Uncharacterized protein</fullName>
    </submittedName>
</protein>
<sequence length="98" mass="10589">MSTVTRRSGASTAGVALQIIADILAGIIALWIALYLLEANPSNELVDVLHDAARWLAGWSYDLFPIETDWLNVLVNYGIAAAAYLLIGHGLAARLRRA</sequence>
<dbReference type="Proteomes" id="UP001183414">
    <property type="component" value="Unassembled WGS sequence"/>
</dbReference>
<evidence type="ECO:0000313" key="2">
    <source>
        <dbReference type="EMBL" id="MDT0377167.1"/>
    </source>
</evidence>
<keyword evidence="1" id="KW-1133">Transmembrane helix</keyword>
<gene>
    <name evidence="2" type="ORF">RM572_00040</name>
</gene>
<keyword evidence="1" id="KW-0812">Transmembrane</keyword>
<proteinExistence type="predicted"/>
<dbReference type="EMBL" id="JAVREQ010000001">
    <property type="protein sequence ID" value="MDT0377167.1"/>
    <property type="molecule type" value="Genomic_DNA"/>
</dbReference>
<dbReference type="RefSeq" id="WP_311671178.1">
    <property type="nucleotide sequence ID" value="NZ_JAVREQ010000001.1"/>
</dbReference>
<accession>A0ABU2NL33</accession>
<evidence type="ECO:0000313" key="3">
    <source>
        <dbReference type="Proteomes" id="UP001183414"/>
    </source>
</evidence>
<keyword evidence="1" id="KW-0472">Membrane</keyword>
<comment type="caution">
    <text evidence="2">The sequence shown here is derived from an EMBL/GenBank/DDBJ whole genome shotgun (WGS) entry which is preliminary data.</text>
</comment>
<feature type="transmembrane region" description="Helical" evidence="1">
    <location>
        <begin position="70"/>
        <end position="92"/>
    </location>
</feature>
<organism evidence="2 3">
    <name type="scientific">Streptomyces hazeniae</name>
    <dbReference type="NCBI Taxonomy" id="3075538"/>
    <lineage>
        <taxon>Bacteria</taxon>
        <taxon>Bacillati</taxon>
        <taxon>Actinomycetota</taxon>
        <taxon>Actinomycetes</taxon>
        <taxon>Kitasatosporales</taxon>
        <taxon>Streptomycetaceae</taxon>
        <taxon>Streptomyces</taxon>
    </lineage>
</organism>
<feature type="transmembrane region" description="Helical" evidence="1">
    <location>
        <begin position="12"/>
        <end position="37"/>
    </location>
</feature>
<keyword evidence="3" id="KW-1185">Reference proteome</keyword>
<name>A0ABU2NL33_9ACTN</name>
<reference evidence="3" key="1">
    <citation type="submission" date="2023-07" db="EMBL/GenBank/DDBJ databases">
        <title>30 novel species of actinomycetes from the DSMZ collection.</title>
        <authorList>
            <person name="Nouioui I."/>
        </authorList>
    </citation>
    <scope>NUCLEOTIDE SEQUENCE [LARGE SCALE GENOMIC DNA]</scope>
    <source>
        <strain evidence="3">DSM 42041</strain>
    </source>
</reference>
<evidence type="ECO:0000256" key="1">
    <source>
        <dbReference type="SAM" id="Phobius"/>
    </source>
</evidence>